<name>A0A510V8Q0_9CELL</name>
<accession>A0A510V8Q0</accession>
<dbReference type="RefSeq" id="WP_146930725.1">
    <property type="nucleotide sequence ID" value="NZ_BJUB01000014.1"/>
</dbReference>
<dbReference type="EMBL" id="BJUB01000014">
    <property type="protein sequence ID" value="GEK23247.1"/>
    <property type="molecule type" value="Genomic_DNA"/>
</dbReference>
<evidence type="ECO:0000313" key="2">
    <source>
        <dbReference type="Proteomes" id="UP000321118"/>
    </source>
</evidence>
<evidence type="ECO:0000313" key="1">
    <source>
        <dbReference type="EMBL" id="GEK23247.1"/>
    </source>
</evidence>
<dbReference type="AlphaFoldDB" id="A0A510V8Q0"/>
<organism evidence="1 2">
    <name type="scientific">Cellulomonas xylanilytica</name>
    <dbReference type="NCBI Taxonomy" id="233583"/>
    <lineage>
        <taxon>Bacteria</taxon>
        <taxon>Bacillati</taxon>
        <taxon>Actinomycetota</taxon>
        <taxon>Actinomycetes</taxon>
        <taxon>Micrococcales</taxon>
        <taxon>Cellulomonadaceae</taxon>
        <taxon>Cellulomonas</taxon>
    </lineage>
</organism>
<proteinExistence type="predicted"/>
<dbReference type="OrthoDB" id="3403621at2"/>
<dbReference type="PROSITE" id="PS51257">
    <property type="entry name" value="PROKAR_LIPOPROTEIN"/>
    <property type="match status" value="1"/>
</dbReference>
<dbReference type="Proteomes" id="UP000321118">
    <property type="component" value="Unassembled WGS sequence"/>
</dbReference>
<reference evidence="1 2" key="1">
    <citation type="submission" date="2019-07" db="EMBL/GenBank/DDBJ databases">
        <title>Whole genome shotgun sequence of Cellulomonas xylanilytica NBRC 101102.</title>
        <authorList>
            <person name="Hosoyama A."/>
            <person name="Uohara A."/>
            <person name="Ohji S."/>
            <person name="Ichikawa N."/>
        </authorList>
    </citation>
    <scope>NUCLEOTIDE SEQUENCE [LARGE SCALE GENOMIC DNA]</scope>
    <source>
        <strain evidence="1 2">NBRC 101102</strain>
    </source>
</reference>
<sequence length="267" mass="28551">MPHRTALLWALAGGTLLAGCAESTTETLPPAVPPVERPAPGPLSAYLEQVDAGSMARIDEDRTRACVADAGFLYWPDDPHNELSQDTLPFARAWGYGGLSISVPTAAEQNTAYAGTLSPQDRERYEAVLDGCATAPVLEPAQDWASDPDFAGLHADYEEWIFAAIDDPRVHAGDAAWSACMSEAGHDVATPDEAELQASAATHGGNVLFTDDPEVQAAEIALAVADLTCRDSTGYRETTRAAWHTLQQEFVDAHREQLEALVDAHAL</sequence>
<gene>
    <name evidence="1" type="ORF">CXY01_37670</name>
</gene>
<keyword evidence="2" id="KW-1185">Reference proteome</keyword>
<protein>
    <submittedName>
        <fullName evidence="1">Uncharacterized protein</fullName>
    </submittedName>
</protein>
<comment type="caution">
    <text evidence="1">The sequence shown here is derived from an EMBL/GenBank/DDBJ whole genome shotgun (WGS) entry which is preliminary data.</text>
</comment>